<dbReference type="InterPro" id="IPR050682">
    <property type="entry name" value="ModA/WtpA"/>
</dbReference>
<reference evidence="1 2" key="1">
    <citation type="submission" date="2015-06" db="EMBL/GenBank/DDBJ databases">
        <title>Cloning and characterization of the uncialamcin biosynthetic gene cluster.</title>
        <authorList>
            <person name="Yan X."/>
            <person name="Huang T."/>
            <person name="Ge H."/>
            <person name="Shen B."/>
        </authorList>
    </citation>
    <scope>NUCLEOTIDE SEQUENCE [LARGE SCALE GENOMIC DNA]</scope>
    <source>
        <strain evidence="1 2">DCA2648</strain>
    </source>
</reference>
<dbReference type="Proteomes" id="UP000186455">
    <property type="component" value="Unassembled WGS sequence"/>
</dbReference>
<sequence>MSADIPHTVSLFSALAVKKALDDAVLPAFGRQTEAAVDIVYDPTNVLLRRIEEGARPEVMVGVTGAFPALCEAGVIDPSSVRSIARVGIGLAMPPGGEPPVIDTVDALITALRSARSVAYSRTGASGVHFAGLLERLGIADEVNARATVVEKGFTALAVVDGRADLAVQQMSELLFVPEARVVGPLPDGAQHFTELSAALGTAAVDRAGARALHTFLTGKEAGDAYRRAGLEALPLD</sequence>
<dbReference type="GO" id="GO:0030973">
    <property type="term" value="F:molybdate ion binding"/>
    <property type="evidence" value="ECO:0007669"/>
    <property type="project" value="TreeGrafter"/>
</dbReference>
<proteinExistence type="predicted"/>
<dbReference type="Pfam" id="PF13531">
    <property type="entry name" value="SBP_bac_11"/>
    <property type="match status" value="1"/>
</dbReference>
<dbReference type="EMBL" id="LFBV01000001">
    <property type="protein sequence ID" value="OKH95946.1"/>
    <property type="molecule type" value="Genomic_DNA"/>
</dbReference>
<dbReference type="RefSeq" id="WP_073783720.1">
    <property type="nucleotide sequence ID" value="NZ_JAPEPH010000001.1"/>
</dbReference>
<organism evidence="1 2">
    <name type="scientific">Streptomyces uncialis</name>
    <dbReference type="NCBI Taxonomy" id="1048205"/>
    <lineage>
        <taxon>Bacteria</taxon>
        <taxon>Bacillati</taxon>
        <taxon>Actinomycetota</taxon>
        <taxon>Actinomycetes</taxon>
        <taxon>Kitasatosporales</taxon>
        <taxon>Streptomycetaceae</taxon>
        <taxon>Streptomyces</taxon>
    </lineage>
</organism>
<dbReference type="SUPFAM" id="SSF53850">
    <property type="entry name" value="Periplasmic binding protein-like II"/>
    <property type="match status" value="1"/>
</dbReference>
<dbReference type="AlphaFoldDB" id="A0A1Q4VDM8"/>
<protein>
    <submittedName>
        <fullName evidence="1">Molybdenum ABC transporter substrate-binding protein</fullName>
    </submittedName>
</protein>
<evidence type="ECO:0000313" key="1">
    <source>
        <dbReference type="EMBL" id="OKH95946.1"/>
    </source>
</evidence>
<dbReference type="GO" id="GO:0015689">
    <property type="term" value="P:molybdate ion transport"/>
    <property type="evidence" value="ECO:0007669"/>
    <property type="project" value="TreeGrafter"/>
</dbReference>
<accession>A0A1Q4VDM8</accession>
<dbReference type="PANTHER" id="PTHR30632">
    <property type="entry name" value="MOLYBDATE-BINDING PERIPLASMIC PROTEIN"/>
    <property type="match status" value="1"/>
</dbReference>
<dbReference type="PANTHER" id="PTHR30632:SF11">
    <property type="entry name" value="BLR4797 PROTEIN"/>
    <property type="match status" value="1"/>
</dbReference>
<keyword evidence="2" id="KW-1185">Reference proteome</keyword>
<evidence type="ECO:0000313" key="2">
    <source>
        <dbReference type="Proteomes" id="UP000186455"/>
    </source>
</evidence>
<dbReference type="STRING" id="1048205.AB852_04420"/>
<gene>
    <name evidence="1" type="ORF">AB852_04420</name>
</gene>
<dbReference type="Gene3D" id="3.40.190.10">
    <property type="entry name" value="Periplasmic binding protein-like II"/>
    <property type="match status" value="2"/>
</dbReference>
<name>A0A1Q4VDM8_9ACTN</name>
<comment type="caution">
    <text evidence="1">The sequence shown here is derived from an EMBL/GenBank/DDBJ whole genome shotgun (WGS) entry which is preliminary data.</text>
</comment>